<evidence type="ECO:0000313" key="8">
    <source>
        <dbReference type="EMBL" id="KAK9887723.1"/>
    </source>
</evidence>
<evidence type="ECO:0000259" key="7">
    <source>
        <dbReference type="Pfam" id="PF00916"/>
    </source>
</evidence>
<evidence type="ECO:0000313" key="9">
    <source>
        <dbReference type="Proteomes" id="UP001431783"/>
    </source>
</evidence>
<organism evidence="8 9">
    <name type="scientific">Henosepilachna vigintioctopunctata</name>
    <dbReference type="NCBI Taxonomy" id="420089"/>
    <lineage>
        <taxon>Eukaryota</taxon>
        <taxon>Metazoa</taxon>
        <taxon>Ecdysozoa</taxon>
        <taxon>Arthropoda</taxon>
        <taxon>Hexapoda</taxon>
        <taxon>Insecta</taxon>
        <taxon>Pterygota</taxon>
        <taxon>Neoptera</taxon>
        <taxon>Endopterygota</taxon>
        <taxon>Coleoptera</taxon>
        <taxon>Polyphaga</taxon>
        <taxon>Cucujiformia</taxon>
        <taxon>Coccinelloidea</taxon>
        <taxon>Coccinellidae</taxon>
        <taxon>Epilachninae</taxon>
        <taxon>Epilachnini</taxon>
        <taxon>Henosepilachna</taxon>
    </lineage>
</organism>
<dbReference type="PANTHER" id="PTHR11814">
    <property type="entry name" value="SULFATE TRANSPORTER"/>
    <property type="match status" value="1"/>
</dbReference>
<dbReference type="EMBL" id="JARQZJ010000121">
    <property type="protein sequence ID" value="KAK9887723.1"/>
    <property type="molecule type" value="Genomic_DNA"/>
</dbReference>
<keyword evidence="2 6" id="KW-0812">Transmembrane</keyword>
<feature type="transmembrane region" description="Helical" evidence="6">
    <location>
        <begin position="135"/>
        <end position="154"/>
    </location>
</feature>
<dbReference type="GO" id="GO:0055085">
    <property type="term" value="P:transmembrane transport"/>
    <property type="evidence" value="ECO:0007669"/>
    <property type="project" value="InterPro"/>
</dbReference>
<accession>A0AAW1UY11</accession>
<comment type="subcellular location">
    <subcellularLocation>
        <location evidence="1">Membrane</location>
        <topology evidence="1">Multi-pass membrane protein</topology>
    </subcellularLocation>
</comment>
<sequence>MVPSVFSGDARTNMEDIQGEGGGGFSKSNGYDNPAFRASSHNVSHRNVRKGFDDFEEIPEHVPHTAIQSIHDLLDSSKIKIKKFCTRKTLYKRLPILTWLPQYSTQDAIGDLVAGITVGLTVIPQSLAYASIAHLPLQYGLYTSFLGCLIYIFLGTCKDVPFGPTAIASIMTYEVTVGRGPENAIILCFITGFIQFLMGVFGFGFIIDFVSGPVASGFTSAVALIILTSQVKNLLGIPTTGTVFTHQWSSIVDNLHHTNHWDAILGLICIIFLLLLRIGSRIPISTKDDQGNHRGKFRIWRNRIFWFIATSRSALLVIVCGFIGYEFFQRGEEPSV</sequence>
<gene>
    <name evidence="8" type="ORF">WA026_000042</name>
</gene>
<keyword evidence="9" id="KW-1185">Reference proteome</keyword>
<evidence type="ECO:0000256" key="2">
    <source>
        <dbReference type="ARBA" id="ARBA00022692"/>
    </source>
</evidence>
<evidence type="ECO:0000256" key="6">
    <source>
        <dbReference type="SAM" id="Phobius"/>
    </source>
</evidence>
<dbReference type="InterPro" id="IPR011547">
    <property type="entry name" value="SLC26A/SulP_dom"/>
</dbReference>
<name>A0AAW1UY11_9CUCU</name>
<protein>
    <recommendedName>
        <fullName evidence="7">SLC26A/SulP transporter domain-containing protein</fullName>
    </recommendedName>
</protein>
<dbReference type="AlphaFoldDB" id="A0AAW1UY11"/>
<dbReference type="GO" id="GO:0016020">
    <property type="term" value="C:membrane"/>
    <property type="evidence" value="ECO:0007669"/>
    <property type="project" value="UniProtKB-SubCell"/>
</dbReference>
<reference evidence="8 9" key="1">
    <citation type="submission" date="2023-03" db="EMBL/GenBank/DDBJ databases">
        <title>Genome insight into feeding habits of ladybird beetles.</title>
        <authorList>
            <person name="Li H.-S."/>
            <person name="Huang Y.-H."/>
            <person name="Pang H."/>
        </authorList>
    </citation>
    <scope>NUCLEOTIDE SEQUENCE [LARGE SCALE GENOMIC DNA]</scope>
    <source>
        <strain evidence="8">SYSU_2023b</strain>
        <tissue evidence="8">Whole body</tissue>
    </source>
</reference>
<feature type="transmembrane region" description="Helical" evidence="6">
    <location>
        <begin position="263"/>
        <end position="284"/>
    </location>
</feature>
<evidence type="ECO:0000256" key="1">
    <source>
        <dbReference type="ARBA" id="ARBA00004141"/>
    </source>
</evidence>
<feature type="transmembrane region" description="Helical" evidence="6">
    <location>
        <begin position="304"/>
        <end position="325"/>
    </location>
</feature>
<feature type="region of interest" description="Disordered" evidence="5">
    <location>
        <begin position="1"/>
        <end position="31"/>
    </location>
</feature>
<feature type="domain" description="SLC26A/SulP transporter" evidence="7">
    <location>
        <begin position="110"/>
        <end position="278"/>
    </location>
</feature>
<keyword evidence="3 6" id="KW-1133">Transmembrane helix</keyword>
<comment type="caution">
    <text evidence="8">The sequence shown here is derived from an EMBL/GenBank/DDBJ whole genome shotgun (WGS) entry which is preliminary data.</text>
</comment>
<evidence type="ECO:0000256" key="3">
    <source>
        <dbReference type="ARBA" id="ARBA00022989"/>
    </source>
</evidence>
<proteinExistence type="predicted"/>
<feature type="transmembrane region" description="Helical" evidence="6">
    <location>
        <begin position="184"/>
        <end position="207"/>
    </location>
</feature>
<evidence type="ECO:0000256" key="5">
    <source>
        <dbReference type="SAM" id="MobiDB-lite"/>
    </source>
</evidence>
<dbReference type="Proteomes" id="UP001431783">
    <property type="component" value="Unassembled WGS sequence"/>
</dbReference>
<dbReference type="Pfam" id="PF00916">
    <property type="entry name" value="Sulfate_transp"/>
    <property type="match status" value="1"/>
</dbReference>
<dbReference type="InterPro" id="IPR001902">
    <property type="entry name" value="SLC26A/SulP_fam"/>
</dbReference>
<keyword evidence="4 6" id="KW-0472">Membrane</keyword>
<evidence type="ECO:0000256" key="4">
    <source>
        <dbReference type="ARBA" id="ARBA00023136"/>
    </source>
</evidence>